<feature type="transmembrane region" description="Helical" evidence="1">
    <location>
        <begin position="88"/>
        <end position="108"/>
    </location>
</feature>
<evidence type="ECO:0000313" key="4">
    <source>
        <dbReference type="Proteomes" id="UP000093514"/>
    </source>
</evidence>
<dbReference type="OrthoDB" id="9779080at2"/>
<dbReference type="Proteomes" id="UP000093514">
    <property type="component" value="Unassembled WGS sequence"/>
</dbReference>
<feature type="domain" description="Nucleoside transporter/FeoB GTPase Gate" evidence="2">
    <location>
        <begin position="17"/>
        <end position="97"/>
    </location>
</feature>
<reference evidence="3 4" key="2">
    <citation type="submission" date="2016-08" db="EMBL/GenBank/DDBJ databases">
        <title>Orenia metallireducens sp. nov. strain Z6, a Novel Metal-reducing Firmicute from the Deep Subsurface.</title>
        <authorList>
            <person name="Maxim B.I."/>
            <person name="Kenneth K."/>
            <person name="Flynn T.M."/>
            <person name="Oloughlin E.J."/>
            <person name="Locke R.A."/>
            <person name="Weber J.R."/>
            <person name="Egan S.M."/>
            <person name="Mackie R.I."/>
            <person name="Cann I.K."/>
        </authorList>
    </citation>
    <scope>NUCLEOTIDE SEQUENCE [LARGE SCALE GENOMIC DNA]</scope>
    <source>
        <strain evidence="3 4">Z6</strain>
    </source>
</reference>
<dbReference type="InterPro" id="IPR011642">
    <property type="entry name" value="Gate_dom"/>
</dbReference>
<dbReference type="AlphaFoldDB" id="A0A1C0A9F3"/>
<dbReference type="RefSeq" id="WP_068716272.1">
    <property type="nucleotide sequence ID" value="NZ_LWDV01000008.1"/>
</dbReference>
<dbReference type="Pfam" id="PF07670">
    <property type="entry name" value="Gate"/>
    <property type="match status" value="1"/>
</dbReference>
<protein>
    <submittedName>
        <fullName evidence="3">Nucleoside recognition protein</fullName>
    </submittedName>
</protein>
<feature type="transmembrane region" description="Helical" evidence="1">
    <location>
        <begin position="115"/>
        <end position="136"/>
    </location>
</feature>
<keyword evidence="1" id="KW-1133">Transmembrane helix</keyword>
<sequence>MGEAIKRGIKKSWSTYLSLMKIIIPVYIAVTFLKYTGVIGYLDKIFSPMMKLVGMPGEAALALLTGYLMNIYGALGVIAGLDLGAREITILGTMLGLAHSLIIEGAIIKRIRVKLFPLISLRIMLSLISGVILNILL</sequence>
<dbReference type="EMBL" id="LWDV01000008">
    <property type="protein sequence ID" value="OCL26912.1"/>
    <property type="molecule type" value="Genomic_DNA"/>
</dbReference>
<accession>A0A1C0A9F3</accession>
<keyword evidence="1" id="KW-0472">Membrane</keyword>
<gene>
    <name evidence="3" type="ORF">U472_05340</name>
</gene>
<keyword evidence="1" id="KW-0812">Transmembrane</keyword>
<reference evidence="4" key="1">
    <citation type="submission" date="2016-07" db="EMBL/GenBank/DDBJ databases">
        <authorList>
            <person name="Florea S."/>
            <person name="Webb J.S."/>
            <person name="Jaromczyk J."/>
            <person name="Schardl C.L."/>
        </authorList>
    </citation>
    <scope>NUCLEOTIDE SEQUENCE [LARGE SCALE GENOMIC DNA]</scope>
    <source>
        <strain evidence="4">Z6</strain>
    </source>
</reference>
<comment type="caution">
    <text evidence="3">The sequence shown here is derived from an EMBL/GenBank/DDBJ whole genome shotgun (WGS) entry which is preliminary data.</text>
</comment>
<keyword evidence="4" id="KW-1185">Reference proteome</keyword>
<evidence type="ECO:0000259" key="2">
    <source>
        <dbReference type="Pfam" id="PF07670"/>
    </source>
</evidence>
<organism evidence="3 4">
    <name type="scientific">Orenia metallireducens</name>
    <dbReference type="NCBI Taxonomy" id="1413210"/>
    <lineage>
        <taxon>Bacteria</taxon>
        <taxon>Bacillati</taxon>
        <taxon>Bacillota</taxon>
        <taxon>Clostridia</taxon>
        <taxon>Halanaerobiales</taxon>
        <taxon>Halobacteroidaceae</taxon>
        <taxon>Orenia</taxon>
    </lineage>
</organism>
<evidence type="ECO:0000313" key="3">
    <source>
        <dbReference type="EMBL" id="OCL26912.1"/>
    </source>
</evidence>
<name>A0A1C0A9F3_9FIRM</name>
<evidence type="ECO:0000256" key="1">
    <source>
        <dbReference type="SAM" id="Phobius"/>
    </source>
</evidence>
<feature type="transmembrane region" description="Helical" evidence="1">
    <location>
        <begin position="62"/>
        <end position="82"/>
    </location>
</feature>
<proteinExistence type="predicted"/>
<feature type="transmembrane region" description="Helical" evidence="1">
    <location>
        <begin position="22"/>
        <end position="42"/>
    </location>
</feature>